<dbReference type="AlphaFoldDB" id="A0AAD9MZ65"/>
<dbReference type="Pfam" id="PF25316">
    <property type="entry name" value="TAF2_3rd"/>
    <property type="match status" value="1"/>
</dbReference>
<dbReference type="InterPro" id="IPR057991">
    <property type="entry name" value="TPR_TAF2_C"/>
</dbReference>
<dbReference type="EMBL" id="JAODUP010000446">
    <property type="protein sequence ID" value="KAK2149573.1"/>
    <property type="molecule type" value="Genomic_DNA"/>
</dbReference>
<name>A0AAD9MZ65_9ANNE</name>
<organism evidence="11 12">
    <name type="scientific">Paralvinella palmiformis</name>
    <dbReference type="NCBI Taxonomy" id="53620"/>
    <lineage>
        <taxon>Eukaryota</taxon>
        <taxon>Metazoa</taxon>
        <taxon>Spiralia</taxon>
        <taxon>Lophotrochozoa</taxon>
        <taxon>Annelida</taxon>
        <taxon>Polychaeta</taxon>
        <taxon>Sedentaria</taxon>
        <taxon>Canalipalpata</taxon>
        <taxon>Terebellida</taxon>
        <taxon>Terebelliformia</taxon>
        <taxon>Alvinellidae</taxon>
        <taxon>Paralvinella</taxon>
    </lineage>
</organism>
<keyword evidence="5" id="KW-0804">Transcription</keyword>
<evidence type="ECO:0000256" key="6">
    <source>
        <dbReference type="ARBA" id="ARBA00023242"/>
    </source>
</evidence>
<dbReference type="Proteomes" id="UP001208570">
    <property type="component" value="Unassembled WGS sequence"/>
</dbReference>
<dbReference type="PANTHER" id="PTHR15137:SF9">
    <property type="entry name" value="TRANSCRIPTION INITIATION FACTOR TFIID SUBUNIT 2"/>
    <property type="match status" value="1"/>
</dbReference>
<evidence type="ECO:0000313" key="11">
    <source>
        <dbReference type="EMBL" id="KAK2149573.1"/>
    </source>
</evidence>
<evidence type="ECO:0000313" key="12">
    <source>
        <dbReference type="Proteomes" id="UP001208570"/>
    </source>
</evidence>
<keyword evidence="12" id="KW-1185">Reference proteome</keyword>
<accession>A0AAD9MZ65</accession>
<feature type="domain" description="Transcription initiation factor TFIID subunit 2 Ig-like" evidence="9">
    <location>
        <begin position="457"/>
        <end position="575"/>
    </location>
</feature>
<feature type="compositionally biased region" description="Basic residues" evidence="8">
    <location>
        <begin position="1174"/>
        <end position="1193"/>
    </location>
</feature>
<dbReference type="Gene3D" id="1.10.390.10">
    <property type="entry name" value="Neutral Protease Domain 2"/>
    <property type="match status" value="1"/>
</dbReference>
<comment type="similarity">
    <text evidence="2">Belongs to the TAF2 family.</text>
</comment>
<dbReference type="GO" id="GO:0005669">
    <property type="term" value="C:transcription factor TFIID complex"/>
    <property type="evidence" value="ECO:0007669"/>
    <property type="project" value="InterPro"/>
</dbReference>
<reference evidence="11" key="1">
    <citation type="journal article" date="2023" name="Mol. Biol. Evol.">
        <title>Third-Generation Sequencing Reveals the Adaptive Role of the Epigenome in Three Deep-Sea Polychaetes.</title>
        <authorList>
            <person name="Perez M."/>
            <person name="Aroh O."/>
            <person name="Sun Y."/>
            <person name="Lan Y."/>
            <person name="Juniper S.K."/>
            <person name="Young C.R."/>
            <person name="Angers B."/>
            <person name="Qian P.Y."/>
        </authorList>
    </citation>
    <scope>NUCLEOTIDE SEQUENCE</scope>
    <source>
        <strain evidence="11">P08H-3</strain>
    </source>
</reference>
<dbReference type="InterPro" id="IPR037813">
    <property type="entry name" value="TAF2"/>
</dbReference>
<sequence>MMKKEKGSDACRPYRLAHQTLCITGINFETESLVGYVEMQIYPLKPDLKRVKINSKQCCIYRVSVNEMWEANFSYNDPALEICQGDGKQRNLEFFEMCHIAAMKSVDPDCDNGELTIKIPSEASTLLQELRPFRICIEFSLERPKGGLKFVVADIDGTMLERGAHLFTCKHENSSRLWFPCIDSYSEVCTWKLEFTVDMYLTAVSCGDLIETVYTRDLRKKTYHYYLSTPTAAPNIGLAVGPFEVYVDPHMHEVTHFCLPHLLPLLKQTVSLVHESFEFYEELLSSRYPYSCYKEVFVDMAYNDSIVYATISIFNTNLLHSKRIIDQVPETRQLMAAAIAQQFFGCFISMYSWQEMKAVQDYELQVGMIFLDPSGGRDRHYFSTQQPHAMSPLYYTMFEKKSHLIIRMLEIRIGRELLLQVLNKLLSLAVNASQQKFTSHNWGNMLLSTSSFSLEGGFAKFIGSFVFNRKRNIVELELKQDWTCNGALKYVGPLTVAIQELDGTFNHTFKIEENKTKFEITCHSKSRRHKKKKIPLSTGEEVDMDLADSDPDSPVLWLRIDPEMTVYRSVALEQPDWMWQYMLRYERCVVAQTEAINSLLHYPTPKTRLTLTDTIENEKCFYRVRMDAALHLSQVANAMVGTWAGPPAMVNIFRKMFGSHTCPSIVKRNNFSNFQNYYIQNTIPLAMAKLRTIHGICPNEVLHFILDLIKYNDNSKNRYSDNYYRAALVDALAMTVTPAVNTVTITGLGPSTDALTEETRLILEELTRFLNLEKLLPSYKFTITIGCIKAIRHLQKFGHLPIDSSLFKKYASVGTFSEVRLAALEALADFTKVESCRETLDWLLNVVENDQDPYVRHSVLQMLIKYAPFSKSKPSSLSTEALVERLWTMMNCTFAHDSRLRCDVADLYYTLYGRTRPECLPIPDSLVVLNLKEKRTVTSHHSSDVGADASSQHYTDMLLGEHRSEVKPPWQIDTDEGSQSQLRLKIKFGSKPHDDSVGRSPVHVHSPPQTYTSFNDDFTKYANKIPSPTSAPINIFSPEKSSPEATPIITTMLLTRQPSSASLVRLHPSPSRLSTSSAGSDLPIAADTEVVAEEVITMEDIPMETTDIHDEDTACSTDQMDYSITRDHQMVTSFDTPLSQSHTSFLPLGTSSAHFSPLHSTMAPSPSLSESLHKALKKKKKKNKHKHKHKHKHDRTEKDHEKPTDVLSSETSYHNSPNVFSKPSSPEFESM</sequence>
<dbReference type="InterPro" id="IPR042097">
    <property type="entry name" value="Aminopeptidase_N-like_N_sf"/>
</dbReference>
<dbReference type="Gene3D" id="2.60.40.1730">
    <property type="entry name" value="tricorn interacting facor f3 domain"/>
    <property type="match status" value="1"/>
</dbReference>
<feature type="region of interest" description="Disordered" evidence="8">
    <location>
        <begin position="1157"/>
        <end position="1231"/>
    </location>
</feature>
<evidence type="ECO:0000259" key="10">
    <source>
        <dbReference type="Pfam" id="PF25577"/>
    </source>
</evidence>
<dbReference type="InterPro" id="IPR016024">
    <property type="entry name" value="ARM-type_fold"/>
</dbReference>
<dbReference type="GO" id="GO:0051123">
    <property type="term" value="P:RNA polymerase II preinitiation complex assembly"/>
    <property type="evidence" value="ECO:0007669"/>
    <property type="project" value="UniProtKB-ARBA"/>
</dbReference>
<feature type="compositionally biased region" description="Basic and acidic residues" evidence="8">
    <location>
        <begin position="1194"/>
        <end position="1204"/>
    </location>
</feature>
<dbReference type="GO" id="GO:0003682">
    <property type="term" value="F:chromatin binding"/>
    <property type="evidence" value="ECO:0007669"/>
    <property type="project" value="TreeGrafter"/>
</dbReference>
<dbReference type="SUPFAM" id="SSF55486">
    <property type="entry name" value="Metalloproteases ('zincins'), catalytic domain"/>
    <property type="match status" value="1"/>
</dbReference>
<dbReference type="FunFam" id="2.60.40.1730:FF:000003">
    <property type="entry name" value="Transcription initiation factor TFIID subunit 2"/>
    <property type="match status" value="1"/>
</dbReference>
<evidence type="ECO:0000259" key="9">
    <source>
        <dbReference type="Pfam" id="PF25316"/>
    </source>
</evidence>
<dbReference type="SUPFAM" id="SSF48371">
    <property type="entry name" value="ARM repeat"/>
    <property type="match status" value="1"/>
</dbReference>
<dbReference type="GO" id="GO:0000976">
    <property type="term" value="F:transcription cis-regulatory region binding"/>
    <property type="evidence" value="ECO:0007669"/>
    <property type="project" value="TreeGrafter"/>
</dbReference>
<comment type="subcellular location">
    <subcellularLocation>
        <location evidence="1">Nucleus</location>
    </subcellularLocation>
</comment>
<evidence type="ECO:0000256" key="1">
    <source>
        <dbReference type="ARBA" id="ARBA00004123"/>
    </source>
</evidence>
<keyword evidence="6" id="KW-0539">Nucleus</keyword>
<dbReference type="Pfam" id="PF25577">
    <property type="entry name" value="TPR_TAF2_C"/>
    <property type="match status" value="1"/>
</dbReference>
<dbReference type="SUPFAM" id="SSF63737">
    <property type="entry name" value="Leukotriene A4 hydrolase N-terminal domain"/>
    <property type="match status" value="1"/>
</dbReference>
<feature type="domain" description="Transcription initiation factor TFIID subunit 2 TPR repeats" evidence="10">
    <location>
        <begin position="576"/>
        <end position="937"/>
    </location>
</feature>
<feature type="compositionally biased region" description="Polar residues" evidence="8">
    <location>
        <begin position="1157"/>
        <end position="1170"/>
    </location>
</feature>
<dbReference type="CDD" id="cd09839">
    <property type="entry name" value="M1_like_TAF2"/>
    <property type="match status" value="1"/>
</dbReference>
<feature type="compositionally biased region" description="Polar residues" evidence="8">
    <location>
        <begin position="1206"/>
        <end position="1224"/>
    </location>
</feature>
<evidence type="ECO:0000256" key="7">
    <source>
        <dbReference type="ARBA" id="ARBA00033345"/>
    </source>
</evidence>
<evidence type="ECO:0000256" key="2">
    <source>
        <dbReference type="ARBA" id="ARBA00010937"/>
    </source>
</evidence>
<dbReference type="InterPro" id="IPR057345">
    <property type="entry name" value="Ig-like_TAF2"/>
</dbReference>
<evidence type="ECO:0000256" key="4">
    <source>
        <dbReference type="ARBA" id="ARBA00023015"/>
    </source>
</evidence>
<evidence type="ECO:0000256" key="5">
    <source>
        <dbReference type="ARBA" id="ARBA00023163"/>
    </source>
</evidence>
<dbReference type="InterPro" id="IPR027268">
    <property type="entry name" value="Peptidase_M4/M1_CTD_sf"/>
</dbReference>
<dbReference type="PANTHER" id="PTHR15137">
    <property type="entry name" value="TRANSCRIPTION INITIATION FACTOR TFIID"/>
    <property type="match status" value="1"/>
</dbReference>
<evidence type="ECO:0000256" key="8">
    <source>
        <dbReference type="SAM" id="MobiDB-lite"/>
    </source>
</evidence>
<dbReference type="GO" id="GO:0016251">
    <property type="term" value="F:RNA polymerase II general transcription initiation factor activity"/>
    <property type="evidence" value="ECO:0007669"/>
    <property type="project" value="TreeGrafter"/>
</dbReference>
<evidence type="ECO:0000256" key="3">
    <source>
        <dbReference type="ARBA" id="ARBA00017363"/>
    </source>
</evidence>
<proteinExistence type="inferred from homology"/>
<gene>
    <name evidence="11" type="ORF">LSH36_446g02084</name>
</gene>
<keyword evidence="4" id="KW-0805">Transcription regulation</keyword>
<protein>
    <recommendedName>
        <fullName evidence="3">Transcription initiation factor TFIID subunit 2</fullName>
    </recommendedName>
    <alternativeName>
        <fullName evidence="7">Transcription initiation factor TFIID 150 kDa subunit</fullName>
    </alternativeName>
</protein>
<comment type="caution">
    <text evidence="11">The sequence shown here is derived from an EMBL/GenBank/DDBJ whole genome shotgun (WGS) entry which is preliminary data.</text>
</comment>